<evidence type="ECO:0000256" key="4">
    <source>
        <dbReference type="ARBA" id="ARBA00005555"/>
    </source>
</evidence>
<evidence type="ECO:0000256" key="5">
    <source>
        <dbReference type="ARBA" id="ARBA00022679"/>
    </source>
</evidence>
<protein>
    <recommendedName>
        <fullName evidence="14">E3 ubiquitin protein ligase</fullName>
        <ecNumber evidence="14">2.3.2.27</ecNumber>
    </recommendedName>
</protein>
<dbReference type="GO" id="GO:0016567">
    <property type="term" value="P:protein ubiquitination"/>
    <property type="evidence" value="ECO:0007669"/>
    <property type="project" value="UniProtKB-UniRule"/>
</dbReference>
<keyword evidence="8 14" id="KW-0833">Ubl conjugation pathway</keyword>
<dbReference type="AlphaFoldDB" id="A0A0K9PBN4"/>
<dbReference type="OMA" id="THIEIMT"/>
<comment type="pathway">
    <text evidence="3 14">Protein modification; protein ubiquitination.</text>
</comment>
<comment type="similarity">
    <text evidence="4 14">Belongs to the BRE1 family.</text>
</comment>
<dbReference type="InterPro" id="IPR001841">
    <property type="entry name" value="Znf_RING"/>
</dbReference>
<keyword evidence="19" id="KW-1185">Reference proteome</keyword>
<dbReference type="InterPro" id="IPR018957">
    <property type="entry name" value="Znf_C3HC4_RING-type"/>
</dbReference>
<evidence type="ECO:0000256" key="13">
    <source>
        <dbReference type="PROSITE-ProRule" id="PRU00175"/>
    </source>
</evidence>
<dbReference type="PANTHER" id="PTHR23163">
    <property type="entry name" value="RING FINGER PROTEIN-RELATED"/>
    <property type="match status" value="1"/>
</dbReference>
<evidence type="ECO:0000256" key="14">
    <source>
        <dbReference type="RuleBase" id="RU365038"/>
    </source>
</evidence>
<dbReference type="GO" id="GO:0033503">
    <property type="term" value="C:HULC complex"/>
    <property type="evidence" value="ECO:0000318"/>
    <property type="project" value="GO_Central"/>
</dbReference>
<dbReference type="GO" id="GO:0006325">
    <property type="term" value="P:chromatin organization"/>
    <property type="evidence" value="ECO:0007669"/>
    <property type="project" value="UniProtKB-KW"/>
</dbReference>
<dbReference type="GO" id="GO:0061630">
    <property type="term" value="F:ubiquitin protein ligase activity"/>
    <property type="evidence" value="ECO:0000318"/>
    <property type="project" value="GO_Central"/>
</dbReference>
<evidence type="ECO:0000256" key="8">
    <source>
        <dbReference type="ARBA" id="ARBA00022786"/>
    </source>
</evidence>
<keyword evidence="7 13" id="KW-0863">Zinc-finger</keyword>
<evidence type="ECO:0000256" key="1">
    <source>
        <dbReference type="ARBA" id="ARBA00000900"/>
    </source>
</evidence>
<dbReference type="GO" id="GO:0008270">
    <property type="term" value="F:zinc ion binding"/>
    <property type="evidence" value="ECO:0007669"/>
    <property type="project" value="UniProtKB-KW"/>
</dbReference>
<comment type="caution">
    <text evidence="18">The sequence shown here is derived from an EMBL/GenBank/DDBJ whole genome shotgun (WGS) entry which is preliminary data.</text>
</comment>
<comment type="catalytic activity">
    <reaction evidence="1 14">
        <text>S-ubiquitinyl-[E2 ubiquitin-conjugating enzyme]-L-cysteine + [acceptor protein]-L-lysine = [E2 ubiquitin-conjugating enzyme]-L-cysteine + N(6)-ubiquitinyl-[acceptor protein]-L-lysine.</text>
        <dbReference type="EC" id="2.3.2.27"/>
    </reaction>
</comment>
<dbReference type="STRING" id="29655.A0A0K9PBN4"/>
<dbReference type="EMBL" id="LFYR01000980">
    <property type="protein sequence ID" value="KMZ66381.1"/>
    <property type="molecule type" value="Genomic_DNA"/>
</dbReference>
<feature type="region of interest" description="Disordered" evidence="16">
    <location>
        <begin position="535"/>
        <end position="563"/>
    </location>
</feature>
<feature type="coiled-coil region" evidence="15">
    <location>
        <begin position="30"/>
        <end position="64"/>
    </location>
</feature>
<organism evidence="18 19">
    <name type="scientific">Zostera marina</name>
    <name type="common">Eelgrass</name>
    <dbReference type="NCBI Taxonomy" id="29655"/>
    <lineage>
        <taxon>Eukaryota</taxon>
        <taxon>Viridiplantae</taxon>
        <taxon>Streptophyta</taxon>
        <taxon>Embryophyta</taxon>
        <taxon>Tracheophyta</taxon>
        <taxon>Spermatophyta</taxon>
        <taxon>Magnoliopsida</taxon>
        <taxon>Liliopsida</taxon>
        <taxon>Zosteraceae</taxon>
        <taxon>Zostera</taxon>
    </lineage>
</organism>
<keyword evidence="12 14" id="KW-0539">Nucleus</keyword>
<evidence type="ECO:0000256" key="2">
    <source>
        <dbReference type="ARBA" id="ARBA00004123"/>
    </source>
</evidence>
<dbReference type="InterPro" id="IPR013956">
    <property type="entry name" value="E3_ubiquit_lig_Bre1"/>
</dbReference>
<dbReference type="InterPro" id="IPR017907">
    <property type="entry name" value="Znf_RING_CS"/>
</dbReference>
<evidence type="ECO:0000256" key="7">
    <source>
        <dbReference type="ARBA" id="ARBA00022771"/>
    </source>
</evidence>
<dbReference type="UniPathway" id="UPA00143"/>
<evidence type="ECO:0000313" key="19">
    <source>
        <dbReference type="Proteomes" id="UP000036987"/>
    </source>
</evidence>
<dbReference type="GO" id="GO:0005634">
    <property type="term" value="C:nucleus"/>
    <property type="evidence" value="ECO:0000318"/>
    <property type="project" value="GO_Central"/>
</dbReference>
<gene>
    <name evidence="18" type="ORF">ZOSMA_29G00290</name>
</gene>
<feature type="compositionally biased region" description="Basic and acidic residues" evidence="16">
    <location>
        <begin position="540"/>
        <end position="553"/>
    </location>
</feature>
<comment type="subcellular location">
    <subcellularLocation>
        <location evidence="2 14">Nucleus</location>
    </subcellularLocation>
</comment>
<keyword evidence="5 14" id="KW-0808">Transferase</keyword>
<keyword evidence="6 14" id="KW-0479">Metal-binding</keyword>
<name>A0A0K9PBN4_ZOSMR</name>
<evidence type="ECO:0000313" key="18">
    <source>
        <dbReference type="EMBL" id="KMZ66381.1"/>
    </source>
</evidence>
<dbReference type="OrthoDB" id="10266039at2759"/>
<dbReference type="EC" id="2.3.2.27" evidence="14"/>
<dbReference type="Gene3D" id="3.30.40.10">
    <property type="entry name" value="Zinc/RING finger domain, C3HC4 (zinc finger)"/>
    <property type="match status" value="1"/>
</dbReference>
<dbReference type="SMART" id="SM00184">
    <property type="entry name" value="RING"/>
    <property type="match status" value="1"/>
</dbReference>
<feature type="domain" description="RING-type" evidence="17">
    <location>
        <begin position="795"/>
        <end position="834"/>
    </location>
</feature>
<feature type="region of interest" description="Disordered" evidence="16">
    <location>
        <begin position="239"/>
        <end position="266"/>
    </location>
</feature>
<keyword evidence="10 14" id="KW-0156">Chromatin regulator</keyword>
<keyword evidence="9 14" id="KW-0862">Zinc</keyword>
<evidence type="ECO:0000256" key="15">
    <source>
        <dbReference type="SAM" id="Coils"/>
    </source>
</evidence>
<keyword evidence="11 14" id="KW-0175">Coiled coil</keyword>
<evidence type="ECO:0000256" key="6">
    <source>
        <dbReference type="ARBA" id="ARBA00022723"/>
    </source>
</evidence>
<evidence type="ECO:0000256" key="16">
    <source>
        <dbReference type="SAM" id="MobiDB-lite"/>
    </source>
</evidence>
<evidence type="ECO:0000256" key="9">
    <source>
        <dbReference type="ARBA" id="ARBA00022833"/>
    </source>
</evidence>
<accession>A0A0K9PBN4</accession>
<evidence type="ECO:0000256" key="11">
    <source>
        <dbReference type="ARBA" id="ARBA00023054"/>
    </source>
</evidence>
<proteinExistence type="inferred from homology"/>
<sequence>MQISSISSPGKRNSFSEDKKLDSVVLQYQNQKLIQQLEAQNIEYSFLEKKLEQLKDRQKHYNHTLELVDMYWGNSVKDLASSSNHTRESFNDALKSHSDKNDFPQRNLEPGVTRLQNMSTSQMNKDKQILHETTSNTIQKNMQSSVDILCYLNDAAYSTALGALSKDVSKSLQLQKECESLRGSLSDLHTQHRSIANVLQTQRDTEAKYVSEQKRLEGELESTNIELEESKSELVLLKSKKDSGQRTTPYPFPSLGSNALLGDNKSKDNEKELHDMQSTNKELLDLASNYLFDITELHQKRIETFKRLSSLQCTSDVHSVLSSNTFQSLVNQVNKSKFEFYKCRGDFDELQLEKDNLIWRERELLIKHDLADISHREITVAKSQIVEFENMLKKLLDEKVLLESKLEEMSRESGRNEIIGEFKALVASLPMHMDRLQLEISEYKDDSSILNSCRAENKSLKNILERKDNELNNISSQYNNQLSELKNLRAKLRNLQTYDQDLRLFLAMYRREAASPRDVVESLEAERKALGQVQSLQSSLEEHSLESRVKEANESEANSQQKLAATEAEIADLRQKLQESEREVIKLSDVLNSKREEGESYLSEIESIGQAYEDVQNKNQHLLQQVTERDDYNIKLAVECVKARQAQQALEIDIDNSKRAVQQGSISLDIYGQKSTKLDDLLRVWSEQVGKFTEENRQGLVGLENIKKRREDVQNNVQMLRKEADEWYNKVQASRRNVNDMRIKLEKARFEKNRVVEELKAMRIKAKELRAQTEGMSVLGKLKQELAEYRGILKCGNCHDRQKEVVIAKCYHLFCNHCVQRTLESRHRKCPTCSASFGPNDVKPIYI</sequence>
<dbReference type="InterPro" id="IPR013083">
    <property type="entry name" value="Znf_RING/FYVE/PHD"/>
</dbReference>
<feature type="coiled-coil region" evidence="15">
    <location>
        <begin position="703"/>
        <end position="772"/>
    </location>
</feature>
<evidence type="ECO:0000256" key="10">
    <source>
        <dbReference type="ARBA" id="ARBA00022853"/>
    </source>
</evidence>
<dbReference type="PROSITE" id="PS00518">
    <property type="entry name" value="ZF_RING_1"/>
    <property type="match status" value="1"/>
</dbReference>
<dbReference type="Pfam" id="PF00097">
    <property type="entry name" value="zf-C3HC4"/>
    <property type="match status" value="1"/>
</dbReference>
<dbReference type="PROSITE" id="PS50089">
    <property type="entry name" value="ZF_RING_2"/>
    <property type="match status" value="1"/>
</dbReference>
<evidence type="ECO:0000256" key="3">
    <source>
        <dbReference type="ARBA" id="ARBA00004906"/>
    </source>
</evidence>
<reference evidence="19" key="1">
    <citation type="journal article" date="2016" name="Nature">
        <title>The genome of the seagrass Zostera marina reveals angiosperm adaptation to the sea.</title>
        <authorList>
            <person name="Olsen J.L."/>
            <person name="Rouze P."/>
            <person name="Verhelst B."/>
            <person name="Lin Y.-C."/>
            <person name="Bayer T."/>
            <person name="Collen J."/>
            <person name="Dattolo E."/>
            <person name="De Paoli E."/>
            <person name="Dittami S."/>
            <person name="Maumus F."/>
            <person name="Michel G."/>
            <person name="Kersting A."/>
            <person name="Lauritano C."/>
            <person name="Lohaus R."/>
            <person name="Toepel M."/>
            <person name="Tonon T."/>
            <person name="Vanneste K."/>
            <person name="Amirebrahimi M."/>
            <person name="Brakel J."/>
            <person name="Bostroem C."/>
            <person name="Chovatia M."/>
            <person name="Grimwood J."/>
            <person name="Jenkins J.W."/>
            <person name="Jueterbock A."/>
            <person name="Mraz A."/>
            <person name="Stam W.T."/>
            <person name="Tice H."/>
            <person name="Bornberg-Bauer E."/>
            <person name="Green P.J."/>
            <person name="Pearson G.A."/>
            <person name="Procaccini G."/>
            <person name="Duarte C.M."/>
            <person name="Schmutz J."/>
            <person name="Reusch T.B.H."/>
            <person name="Van de Peer Y."/>
        </authorList>
    </citation>
    <scope>NUCLEOTIDE SEQUENCE [LARGE SCALE GENOMIC DNA]</scope>
    <source>
        <strain evidence="19">cv. Finnish</strain>
    </source>
</reference>
<dbReference type="CDD" id="cd16499">
    <property type="entry name" value="RING-HC_Bre1-like"/>
    <property type="match status" value="1"/>
</dbReference>
<evidence type="ECO:0000256" key="12">
    <source>
        <dbReference type="ARBA" id="ARBA00023242"/>
    </source>
</evidence>
<dbReference type="SUPFAM" id="SSF57850">
    <property type="entry name" value="RING/U-box"/>
    <property type="match status" value="1"/>
</dbReference>
<evidence type="ECO:0000259" key="17">
    <source>
        <dbReference type="PROSITE" id="PS50089"/>
    </source>
</evidence>
<feature type="coiled-coil region" evidence="15">
    <location>
        <begin position="450"/>
        <end position="498"/>
    </location>
</feature>
<dbReference type="PANTHER" id="PTHR23163:SF0">
    <property type="entry name" value="E3 UBIQUITIN-PROTEIN LIGASE BRE1"/>
    <property type="match status" value="1"/>
</dbReference>
<feature type="coiled-coil region" evidence="15">
    <location>
        <begin position="378"/>
        <end position="412"/>
    </location>
</feature>
<dbReference type="Proteomes" id="UP000036987">
    <property type="component" value="Unassembled WGS sequence"/>
</dbReference>